<dbReference type="InterPro" id="IPR017853">
    <property type="entry name" value="GH"/>
</dbReference>
<reference evidence="3 4" key="1">
    <citation type="submission" date="2020-11" db="EMBL/GenBank/DDBJ databases">
        <title>Amino acid is mineralized and recycled by bacteria in oceanic microbiome.</title>
        <authorList>
            <person name="Zheng L.Y."/>
        </authorList>
    </citation>
    <scope>NUCLEOTIDE SEQUENCE [LARGE SCALE GENOMIC DNA]</scope>
    <source>
        <strain evidence="3 4">A32-1</strain>
    </source>
</reference>
<accession>A0A7S8MVQ2</accession>
<evidence type="ECO:0000313" key="4">
    <source>
        <dbReference type="Proteomes" id="UP000594480"/>
    </source>
</evidence>
<evidence type="ECO:0000256" key="1">
    <source>
        <dbReference type="SAM" id="MobiDB-lite"/>
    </source>
</evidence>
<keyword evidence="4" id="KW-1185">Reference proteome</keyword>
<dbReference type="GO" id="GO:0008061">
    <property type="term" value="F:chitin binding"/>
    <property type="evidence" value="ECO:0007669"/>
    <property type="project" value="InterPro"/>
</dbReference>
<dbReference type="RefSeq" id="WP_195692230.1">
    <property type="nucleotide sequence ID" value="NZ_CP064760.1"/>
</dbReference>
<dbReference type="InterPro" id="IPR011583">
    <property type="entry name" value="Chitinase_II/V-like_cat"/>
</dbReference>
<feature type="compositionally biased region" description="Basic and acidic residues" evidence="1">
    <location>
        <begin position="756"/>
        <end position="770"/>
    </location>
</feature>
<proteinExistence type="predicted"/>
<evidence type="ECO:0000313" key="3">
    <source>
        <dbReference type="EMBL" id="QPE04139.1"/>
    </source>
</evidence>
<dbReference type="Pfam" id="PF00704">
    <property type="entry name" value="Glyco_hydro_18"/>
    <property type="match status" value="1"/>
</dbReference>
<dbReference type="GO" id="GO:0005975">
    <property type="term" value="P:carbohydrate metabolic process"/>
    <property type="evidence" value="ECO:0007669"/>
    <property type="project" value="InterPro"/>
</dbReference>
<organism evidence="3 4">
    <name type="scientific">Microbacterium schleiferi</name>
    <dbReference type="NCBI Taxonomy" id="69362"/>
    <lineage>
        <taxon>Bacteria</taxon>
        <taxon>Bacillati</taxon>
        <taxon>Actinomycetota</taxon>
        <taxon>Actinomycetes</taxon>
        <taxon>Micrococcales</taxon>
        <taxon>Microbacteriaceae</taxon>
        <taxon>Microbacterium</taxon>
    </lineage>
</organism>
<sequence>MRVWVWVGLLWTDRVRAALEHYGDRITDVSIFGWHVDATGTLSEDFDPALLDPYREKWPHLRFWLAFRNDGVQSIFQSLLDSRSAQDALLAGLSAALDEYPWLSGVDIDLERGGEAYNALPAEDLFRRVAGLCHERGLECAAALPPLTATGSVGGENWVRYKQLGQILDHLTIMSYDFAWSGSAPGPVSPGYWMEDVYDWVTSQVDPAKVRMGVPLYSYFWDIHNYPAALGKTYRGASGTYYAAWQFFTGYRAIDGNDANPEGSGMHDRIGWLAFREPESGSAWGFLGVYDWRDAPDWDAGSSAGVTAAEYAGRPYWARYGLAAGEPYWAVVDNSAGGSGATYTLHPRKVVDQDGNRVGPKVGFTITAEILRRYPVAATILDDSASTAGTLALFYDVASGSWGYWEDAETGYSQYRGVGQLDLAHDFTDDALYMQVRGQFVGGYGWSGVTVRGITAEVHPSGEIRLKEGATIIASGWATARPVDAAAGTGRFVLGLRVRENTARVYFALYDTSELPLVLSAAVTPSGGTAAVVSQSGLWVDRVYVGDGWWYQPREAVEVSVGGSSALLGRVPRSDVTWDAANRFRPNADVDEWETRSDGYSLDWAHEHWVDAPLSADVPAAVRVTATDHDVWFGRVLAVNRDGAVVAYWSDAETVAHWRDRALFDYGLQGLGLWTLGQEDMRTWDRLAGASCRRKRNASTPDPTAGSQTNRKGNSSWVSSTTSSTASGSRRTSPPPTGRPRRHSRNVPASTSRSRQASERRKSSGRDTRTCSRGARASSGQSPASPRTAKSAPPAPARSTSATPARTTG</sequence>
<feature type="region of interest" description="Disordered" evidence="1">
    <location>
        <begin position="691"/>
        <end position="809"/>
    </location>
</feature>
<feature type="compositionally biased region" description="Low complexity" evidence="1">
    <location>
        <begin position="782"/>
        <end position="809"/>
    </location>
</feature>
<dbReference type="InterPro" id="IPR001223">
    <property type="entry name" value="Glyco_hydro18_cat"/>
</dbReference>
<dbReference type="EMBL" id="CP064760">
    <property type="protein sequence ID" value="QPE04139.1"/>
    <property type="molecule type" value="Genomic_DNA"/>
</dbReference>
<dbReference type="KEGG" id="msf:IT882_13155"/>
<dbReference type="Gene3D" id="3.20.20.80">
    <property type="entry name" value="Glycosidases"/>
    <property type="match status" value="1"/>
</dbReference>
<dbReference type="PANTHER" id="PTHR46066">
    <property type="entry name" value="CHITINASE DOMAIN-CONTAINING PROTEIN 1 FAMILY MEMBER"/>
    <property type="match status" value="1"/>
</dbReference>
<gene>
    <name evidence="3" type="ORF">IT882_13155</name>
</gene>
<evidence type="ECO:0000259" key="2">
    <source>
        <dbReference type="PROSITE" id="PS51910"/>
    </source>
</evidence>
<dbReference type="PROSITE" id="PS51910">
    <property type="entry name" value="GH18_2"/>
    <property type="match status" value="1"/>
</dbReference>
<name>A0A7S8MVQ2_9MICO</name>
<dbReference type="SUPFAM" id="SSF51445">
    <property type="entry name" value="(Trans)glycosidases"/>
    <property type="match status" value="1"/>
</dbReference>
<dbReference type="AlphaFoldDB" id="A0A7S8MVQ2"/>
<dbReference type="SMART" id="SM00636">
    <property type="entry name" value="Glyco_18"/>
    <property type="match status" value="1"/>
</dbReference>
<protein>
    <recommendedName>
        <fullName evidence="2">GH18 domain-containing protein</fullName>
    </recommendedName>
</protein>
<feature type="compositionally biased region" description="Low complexity" evidence="1">
    <location>
        <begin position="715"/>
        <end position="732"/>
    </location>
</feature>
<feature type="compositionally biased region" description="Polar residues" evidence="1">
    <location>
        <begin position="698"/>
        <end position="714"/>
    </location>
</feature>
<dbReference type="PANTHER" id="PTHR46066:SF2">
    <property type="entry name" value="CHITINASE DOMAIN-CONTAINING PROTEIN 1"/>
    <property type="match status" value="1"/>
</dbReference>
<feature type="domain" description="GH18" evidence="2">
    <location>
        <begin position="1"/>
        <end position="273"/>
    </location>
</feature>
<dbReference type="Proteomes" id="UP000594480">
    <property type="component" value="Chromosome"/>
</dbReference>